<feature type="signal peptide" evidence="6">
    <location>
        <begin position="1"/>
        <end position="22"/>
    </location>
</feature>
<dbReference type="Pfam" id="PF19272">
    <property type="entry name" value="ASMase_C"/>
    <property type="match status" value="1"/>
</dbReference>
<keyword evidence="6" id="KW-0732">Signal</keyword>
<dbReference type="PANTHER" id="PTHR10340:SF57">
    <property type="entry name" value="METALLOPHOS DOMAIN-CONTAINING PROTEIN"/>
    <property type="match status" value="1"/>
</dbReference>
<accession>A0ABQ8YXN2</accession>
<evidence type="ECO:0000256" key="3">
    <source>
        <dbReference type="ARBA" id="ARBA00022525"/>
    </source>
</evidence>
<evidence type="ECO:0000259" key="7">
    <source>
        <dbReference type="Pfam" id="PF00149"/>
    </source>
</evidence>
<comment type="caution">
    <text evidence="9">The sequence shown here is derived from an EMBL/GenBank/DDBJ whole genome shotgun (WGS) entry which is preliminary data.</text>
</comment>
<sequence>MEQKLRILALSFFLLFVLPINTRNIGKFLVMNDIHVDQKYRVGSMADCEYPASCCCRDEPTPDYKGALAEKWGSKDCQTTNITFEAGIKSAAAQENIDFMLLIGDYPSMDVWRQTKEYNVGVDTYVIDTIKKHIKVPVIPAIGNHDLYPANEFDCSGNTTWFYDKMSELYGEWLPKDKTTFKFCGWYSHTIFPTLKFIILNDMLCDPYNFYEYDVNHFPKQQLDWLKSELEDSRNKKQKVYIVTHIPLGPDTTEIWPPVCWYDYSMLYANVWTNYSDIIVSGFSGHTHTDEFRIVYDSKTGEIGKGMFLISPSFSNENNRYSGYRIYEYDKDTWEIINYYQWYANIEKSNKDDTEPKWELYYDFLSTYNPYGINDLSSDSLATLTNNLGSDTSLYKTFATLYSPLHDIYKDKRKAELICGLSIKTEAQHLDCIKKY</sequence>
<dbReference type="InterPro" id="IPR004843">
    <property type="entry name" value="Calcineurin-like_PHP"/>
</dbReference>
<feature type="chain" id="PRO_5047362467" evidence="6">
    <location>
        <begin position="23"/>
        <end position="436"/>
    </location>
</feature>
<proteinExistence type="inferred from homology"/>
<keyword evidence="5" id="KW-0325">Glycoprotein</keyword>
<dbReference type="InterPro" id="IPR029052">
    <property type="entry name" value="Metallo-depent_PP-like"/>
</dbReference>
<dbReference type="PANTHER" id="PTHR10340">
    <property type="entry name" value="SPHINGOMYELIN PHOSPHODIESTERASE"/>
    <property type="match status" value="1"/>
</dbReference>
<keyword evidence="10" id="KW-1185">Reference proteome</keyword>
<dbReference type="EMBL" id="JAOAOG010000098">
    <property type="protein sequence ID" value="KAJ6249411.1"/>
    <property type="molecule type" value="Genomic_DNA"/>
</dbReference>
<name>A0ABQ8YXN2_9EUKA</name>
<evidence type="ECO:0000256" key="4">
    <source>
        <dbReference type="ARBA" id="ARBA00022801"/>
    </source>
</evidence>
<dbReference type="Pfam" id="PF00149">
    <property type="entry name" value="Metallophos"/>
    <property type="match status" value="1"/>
</dbReference>
<protein>
    <submittedName>
        <fullName evidence="9">Sphingomyelin phosphodiesterase</fullName>
    </submittedName>
</protein>
<keyword evidence="4" id="KW-0378">Hydrolase</keyword>
<evidence type="ECO:0000256" key="2">
    <source>
        <dbReference type="ARBA" id="ARBA00008234"/>
    </source>
</evidence>
<comment type="subcellular location">
    <subcellularLocation>
        <location evidence="1">Secreted</location>
    </subcellularLocation>
</comment>
<reference evidence="9" key="1">
    <citation type="submission" date="2022-08" db="EMBL/GenBank/DDBJ databases">
        <title>Novel sulfate-reducing endosymbionts in the free-living metamonad Anaeramoeba.</title>
        <authorList>
            <person name="Jerlstrom-Hultqvist J."/>
            <person name="Cepicka I."/>
            <person name="Gallot-Lavallee L."/>
            <person name="Salas-Leiva D."/>
            <person name="Curtis B.A."/>
            <person name="Zahonova K."/>
            <person name="Pipaliya S."/>
            <person name="Dacks J."/>
            <person name="Roger A.J."/>
        </authorList>
    </citation>
    <scope>NUCLEOTIDE SEQUENCE</scope>
    <source>
        <strain evidence="9">Schooner1</strain>
    </source>
</reference>
<evidence type="ECO:0000256" key="5">
    <source>
        <dbReference type="ARBA" id="ARBA00023180"/>
    </source>
</evidence>
<dbReference type="InterPro" id="IPR045473">
    <property type="entry name" value="ASM_C"/>
</dbReference>
<organism evidence="9 10">
    <name type="scientific">Anaeramoeba flamelloides</name>
    <dbReference type="NCBI Taxonomy" id="1746091"/>
    <lineage>
        <taxon>Eukaryota</taxon>
        <taxon>Metamonada</taxon>
        <taxon>Anaeramoebidae</taxon>
        <taxon>Anaeramoeba</taxon>
    </lineage>
</organism>
<evidence type="ECO:0000259" key="8">
    <source>
        <dbReference type="Pfam" id="PF19272"/>
    </source>
</evidence>
<evidence type="ECO:0000313" key="10">
    <source>
        <dbReference type="Proteomes" id="UP001150062"/>
    </source>
</evidence>
<feature type="domain" description="Calcineurin-like phosphoesterase" evidence="7">
    <location>
        <begin position="27"/>
        <end position="289"/>
    </location>
</feature>
<evidence type="ECO:0000256" key="1">
    <source>
        <dbReference type="ARBA" id="ARBA00004613"/>
    </source>
</evidence>
<dbReference type="Gene3D" id="3.60.21.10">
    <property type="match status" value="1"/>
</dbReference>
<evidence type="ECO:0000313" key="9">
    <source>
        <dbReference type="EMBL" id="KAJ6249411.1"/>
    </source>
</evidence>
<comment type="similarity">
    <text evidence="2">Belongs to the acid sphingomyelinase family.</text>
</comment>
<feature type="domain" description="Sphingomyelin phosphodiesterase C-terminal" evidence="8">
    <location>
        <begin position="316"/>
        <end position="435"/>
    </location>
</feature>
<keyword evidence="3" id="KW-0964">Secreted</keyword>
<dbReference type="SUPFAM" id="SSF56300">
    <property type="entry name" value="Metallo-dependent phosphatases"/>
    <property type="match status" value="1"/>
</dbReference>
<evidence type="ECO:0000256" key="6">
    <source>
        <dbReference type="SAM" id="SignalP"/>
    </source>
</evidence>
<gene>
    <name evidence="9" type="ORF">M0813_16831</name>
</gene>
<dbReference type="Proteomes" id="UP001150062">
    <property type="component" value="Unassembled WGS sequence"/>
</dbReference>